<accession>A0ABD1VD57</accession>
<feature type="domain" description="Myb/SANT-like" evidence="1">
    <location>
        <begin position="16"/>
        <end position="110"/>
    </location>
</feature>
<evidence type="ECO:0000259" key="1">
    <source>
        <dbReference type="Pfam" id="PF12776"/>
    </source>
</evidence>
<comment type="caution">
    <text evidence="2">The sequence shown here is derived from an EMBL/GenBank/DDBJ whole genome shotgun (WGS) entry which is preliminary data.</text>
</comment>
<sequence length="147" mass="17534">MGIQTRGGNDRLRTIWTPEMDCNFIVLILEQAGKGNRTDDHLFSKRAWKHMIAIYNSMFNFQYEKDVLKNQYKTLRNLYKFIKNLLDIEGFSWDESRQMVTADNEVWDNYIKAHPNSLPYRVKTIPYYHELCEMYKNATFGGKDTIF</sequence>
<proteinExistence type="predicted"/>
<reference evidence="3" key="1">
    <citation type="submission" date="2024-07" db="EMBL/GenBank/DDBJ databases">
        <title>Two chromosome-level genome assemblies of Korean endemic species Abeliophyllum distichum and Forsythia ovata (Oleaceae).</title>
        <authorList>
            <person name="Jang H."/>
        </authorList>
    </citation>
    <scope>NUCLEOTIDE SEQUENCE [LARGE SCALE GENOMIC DNA]</scope>
</reference>
<dbReference type="PANTHER" id="PTHR46929">
    <property type="entry name" value="EXPRESSED PROTEIN"/>
    <property type="match status" value="1"/>
</dbReference>
<protein>
    <recommendedName>
        <fullName evidence="1">Myb/SANT-like domain-containing protein</fullName>
    </recommendedName>
</protein>
<dbReference type="PANTHER" id="PTHR46929:SF11">
    <property type="entry name" value="MYB_SANT-LIKE DNA-BINDING DOMAIN PROTEIN"/>
    <property type="match status" value="1"/>
</dbReference>
<name>A0ABD1VD57_9LAMI</name>
<dbReference type="Pfam" id="PF12776">
    <property type="entry name" value="Myb_DNA-bind_3"/>
    <property type="match status" value="1"/>
</dbReference>
<dbReference type="Proteomes" id="UP001604277">
    <property type="component" value="Unassembled WGS sequence"/>
</dbReference>
<dbReference type="AlphaFoldDB" id="A0ABD1VD57"/>
<evidence type="ECO:0000313" key="3">
    <source>
        <dbReference type="Proteomes" id="UP001604277"/>
    </source>
</evidence>
<keyword evidence="3" id="KW-1185">Reference proteome</keyword>
<gene>
    <name evidence="2" type="ORF">Fot_16655</name>
</gene>
<organism evidence="2 3">
    <name type="scientific">Forsythia ovata</name>
    <dbReference type="NCBI Taxonomy" id="205694"/>
    <lineage>
        <taxon>Eukaryota</taxon>
        <taxon>Viridiplantae</taxon>
        <taxon>Streptophyta</taxon>
        <taxon>Embryophyta</taxon>
        <taxon>Tracheophyta</taxon>
        <taxon>Spermatophyta</taxon>
        <taxon>Magnoliopsida</taxon>
        <taxon>eudicotyledons</taxon>
        <taxon>Gunneridae</taxon>
        <taxon>Pentapetalae</taxon>
        <taxon>asterids</taxon>
        <taxon>lamiids</taxon>
        <taxon>Lamiales</taxon>
        <taxon>Oleaceae</taxon>
        <taxon>Forsythieae</taxon>
        <taxon>Forsythia</taxon>
    </lineage>
</organism>
<evidence type="ECO:0000313" key="2">
    <source>
        <dbReference type="EMBL" id="KAL2535264.1"/>
    </source>
</evidence>
<dbReference type="InterPro" id="IPR024752">
    <property type="entry name" value="Myb/SANT-like_dom"/>
</dbReference>
<dbReference type="EMBL" id="JBFOLJ010000005">
    <property type="protein sequence ID" value="KAL2535264.1"/>
    <property type="molecule type" value="Genomic_DNA"/>
</dbReference>